<dbReference type="InterPro" id="IPR015860">
    <property type="entry name" value="ABC_transpr_TagH-like"/>
</dbReference>
<reference evidence="6 7" key="1">
    <citation type="submission" date="2017-07" db="EMBL/GenBank/DDBJ databases">
        <title>Complete Genome Sequence of the cosmetic ferment Vitreoscilla filiformis (ATCC15551).</title>
        <authorList>
            <person name="Contreras S."/>
            <person name="Sagory-Zalkind P."/>
            <person name="Blanquart H."/>
            <person name="Iltis A."/>
            <person name="Morand S.C."/>
        </authorList>
    </citation>
    <scope>NUCLEOTIDE SEQUENCE [LARGE SCALE GENOMIC DNA]</scope>
    <source>
        <strain evidence="6 7">ATCC 15551</strain>
    </source>
</reference>
<evidence type="ECO:0000259" key="5">
    <source>
        <dbReference type="PROSITE" id="PS50893"/>
    </source>
</evidence>
<dbReference type="PANTHER" id="PTHR46743:SF2">
    <property type="entry name" value="TEICHOIC ACIDS EXPORT ATP-BINDING PROTEIN TAGH"/>
    <property type="match status" value="1"/>
</dbReference>
<keyword evidence="3" id="KW-0547">Nucleotide-binding</keyword>
<dbReference type="GO" id="GO:0005524">
    <property type="term" value="F:ATP binding"/>
    <property type="evidence" value="ECO:0007669"/>
    <property type="project" value="UniProtKB-KW"/>
</dbReference>
<evidence type="ECO:0000256" key="3">
    <source>
        <dbReference type="ARBA" id="ARBA00022741"/>
    </source>
</evidence>
<organism evidence="6 7">
    <name type="scientific">Vitreoscilla filiformis</name>
    <dbReference type="NCBI Taxonomy" id="63"/>
    <lineage>
        <taxon>Bacteria</taxon>
        <taxon>Pseudomonadati</taxon>
        <taxon>Pseudomonadota</taxon>
        <taxon>Betaproteobacteria</taxon>
        <taxon>Neisseriales</taxon>
        <taxon>Neisseriaceae</taxon>
        <taxon>Vitreoscilla</taxon>
    </lineage>
</organism>
<protein>
    <submittedName>
        <fullName evidence="6">ABC transporter ATP-binding protein</fullName>
    </submittedName>
</protein>
<evidence type="ECO:0000256" key="1">
    <source>
        <dbReference type="ARBA" id="ARBA00005417"/>
    </source>
</evidence>
<name>A0A221KD73_VITFI</name>
<dbReference type="GO" id="GO:0016020">
    <property type="term" value="C:membrane"/>
    <property type="evidence" value="ECO:0007669"/>
    <property type="project" value="InterPro"/>
</dbReference>
<proteinExistence type="inferred from homology"/>
<dbReference type="InterPro" id="IPR003439">
    <property type="entry name" value="ABC_transporter-like_ATP-bd"/>
</dbReference>
<dbReference type="SUPFAM" id="SSF52540">
    <property type="entry name" value="P-loop containing nucleoside triphosphate hydrolases"/>
    <property type="match status" value="1"/>
</dbReference>
<keyword evidence="7" id="KW-1185">Reference proteome</keyword>
<sequence length="234" mass="26177">MIELVNLTKYYPTPLGRHYVFKNLNFVFPEGANIGLMGRNGAGKSTLMRVMGGLDRPDEGFVRTQKSISWPVGLSSAIQSSLTARDNVRFVCRLYGASPQEVKERMQFVEDFAELGKFFDLPMKTYSSGMRGRVAFGLSLAFDFDYYLVDEGMATGDPIFRKKAQALFRQKISKSNLILVSHNTKDILDLCNTVVVLEGGVATLYEDVAEGLSIYENMQKKSSPRRLKASGRDL</sequence>
<evidence type="ECO:0000256" key="2">
    <source>
        <dbReference type="ARBA" id="ARBA00022448"/>
    </source>
</evidence>
<dbReference type="InterPro" id="IPR027417">
    <property type="entry name" value="P-loop_NTPase"/>
</dbReference>
<keyword evidence="4 6" id="KW-0067">ATP-binding</keyword>
<dbReference type="KEGG" id="vff:VITFI_CDS1131"/>
<dbReference type="RefSeq" id="WP_089416135.1">
    <property type="nucleotide sequence ID" value="NZ_CP022423.1"/>
</dbReference>
<dbReference type="Proteomes" id="UP000199729">
    <property type="component" value="Chromosome"/>
</dbReference>
<dbReference type="AlphaFoldDB" id="A0A221KD73"/>
<dbReference type="PANTHER" id="PTHR46743">
    <property type="entry name" value="TEICHOIC ACIDS EXPORT ATP-BINDING PROTEIN TAGH"/>
    <property type="match status" value="1"/>
</dbReference>
<keyword evidence="2" id="KW-0813">Transport</keyword>
<dbReference type="OrthoDB" id="9778870at2"/>
<dbReference type="CDD" id="cd03220">
    <property type="entry name" value="ABC_KpsT_Wzt"/>
    <property type="match status" value="1"/>
</dbReference>
<evidence type="ECO:0000256" key="4">
    <source>
        <dbReference type="ARBA" id="ARBA00022840"/>
    </source>
</evidence>
<dbReference type="PROSITE" id="PS50893">
    <property type="entry name" value="ABC_TRANSPORTER_2"/>
    <property type="match status" value="1"/>
</dbReference>
<dbReference type="GO" id="GO:0016887">
    <property type="term" value="F:ATP hydrolysis activity"/>
    <property type="evidence" value="ECO:0007669"/>
    <property type="project" value="InterPro"/>
</dbReference>
<dbReference type="GO" id="GO:0140359">
    <property type="term" value="F:ABC-type transporter activity"/>
    <property type="evidence" value="ECO:0007669"/>
    <property type="project" value="InterPro"/>
</dbReference>
<evidence type="ECO:0000313" key="6">
    <source>
        <dbReference type="EMBL" id="ASM76909.1"/>
    </source>
</evidence>
<comment type="similarity">
    <text evidence="1">Belongs to the ABC transporter superfamily.</text>
</comment>
<feature type="domain" description="ABC transporter" evidence="5">
    <location>
        <begin position="2"/>
        <end position="224"/>
    </location>
</feature>
<accession>A0A221KD73</accession>
<gene>
    <name evidence="6" type="ORF">VITFI_CDS1131</name>
</gene>
<dbReference type="InterPro" id="IPR050683">
    <property type="entry name" value="Bact_Polysacc_Export_ATP-bd"/>
</dbReference>
<dbReference type="Gene3D" id="3.40.50.300">
    <property type="entry name" value="P-loop containing nucleotide triphosphate hydrolases"/>
    <property type="match status" value="1"/>
</dbReference>
<dbReference type="EMBL" id="CP022423">
    <property type="protein sequence ID" value="ASM76909.1"/>
    <property type="molecule type" value="Genomic_DNA"/>
</dbReference>
<evidence type="ECO:0000313" key="7">
    <source>
        <dbReference type="Proteomes" id="UP000199729"/>
    </source>
</evidence>
<dbReference type="Pfam" id="PF00005">
    <property type="entry name" value="ABC_tran"/>
    <property type="match status" value="1"/>
</dbReference>